<feature type="compositionally biased region" description="Acidic residues" evidence="1">
    <location>
        <begin position="1146"/>
        <end position="1155"/>
    </location>
</feature>
<keyword evidence="3" id="KW-1185">Reference proteome</keyword>
<protein>
    <submittedName>
        <fullName evidence="2">Uncharacterized protein</fullName>
    </submittedName>
</protein>
<feature type="compositionally biased region" description="Basic and acidic residues" evidence="1">
    <location>
        <begin position="350"/>
        <end position="360"/>
    </location>
</feature>
<sequence length="1381" mass="149466">MALSSLAALSKRRASSSCAVVAQEATTTSTTTKRPRAHAAPSPVLLHPPPNPTATTSVPTKRRRILQASSIIASTSTTTFGANEGRNNNNKQLPDEPHIPQTRSRRKSTRLVAQSGAAGGDDVHEVDDALSHSASGPSTRRSSTRLAHTATEDDDESAVSRKRKRRIPFVPNIARGAESAVNATVALTRRLLRVPTAEGSSRHSARLDNKREVLCIEKSCASLSLSRTITVDDDVAEEFGERKQSALTSRNKRRKTSSVKSSHSGLLDFPSKSSIPNDTRYTINFPVNLDQASGIAVDDAGSEKGSTVAPASKRRKTSSVKRKSSSTRLSIDVPPQPKDSDLQYSSASPHPRDDIHRVSVEADSDTSEDTLVNVIVHGHLDDGSGKEISVEFHEESCEAQDIVVVDVLPSPSPTDSMPTPPTPPPISPTLPKIPESPDLTYLVVNHPKYSDYIPPSTHFLETTSCDDIPRIKTELRPSVSKSLQNLASTTNVPAVVVSLVPDHVPYWCKKTRDAQPFTSSFCGALTFFPGDVQDRVFNGFEGGDQKDHSSRASYNGQAEGNYVQRATLYFVAVGLGNSLVRKQHAALLRWESERAGAVQGVVMGNGLAVLASKTLPFQRLKDREWREARASYYASQSLLLGGNTTQIGDIAAHDNNNVNGAIPADVTVSKLVPPQERFEDVQMLTSSTSDAAATSKDWISDVPLEDSLSTAFNDDPIFLTAPPITVPSSPGAFPVISTIASSSKTIFLDAPPGEFEPVVETYVQLEDDDDFDSFSSGYMNSTPAHWQRSSSSLRREKSVRLRRTVSRRLWHHVKYQDPTASYPPNHLQYYNPELRYQQRRRQRGAPPYFPSKLRVSYVVADSDEEAEGIMTSDNKMKLDTVACSSSSSLLGELPSPTTPLSPLASLLTSPPSPTLTLNNGNLDALDGFPSHGSEKGKSPIEPGEILLEDGIMVASSSERREKVACAAVERVFPLQHASKRSIMQRKSELPVWKTAVFSRMGDMCSAFGTENVQARIDYEAHLMSSYSELPYKSISDLFDDQSSVYSSPSTTPSPSTEQNFTENDLPSLMVEANSQVGEAAVSDCTAQAPETSLPNECTFDEDMMSDADGDFEIDEEYEGSVSFVCSEADIEMDFETGSYSEGTSDSSEDFDSDGPIDEMREYEFKVDIECGVRQINSAGAADGMELEFTLPDYSATSPSDASSPTPSPTPSPTASSFSPCDSSSTSLENHLQLDASSDSLLDFPTPNSFAIDSFRRPFSPFVLSRFPAHCLRDSMQPVLGLGTPDNGTGREAWGRMVAMSSPMQTPPSTPTSMFDSMANQVMQARVTDATMRTTTLDASSGLLGIFEYGVDINANLGYSGSTPSSFESAMTGSSESVIGGI</sequence>
<feature type="region of interest" description="Disordered" evidence="1">
    <location>
        <begin position="1191"/>
        <end position="1227"/>
    </location>
</feature>
<dbReference type="Proteomes" id="UP000053477">
    <property type="component" value="Unassembled WGS sequence"/>
</dbReference>
<feature type="region of interest" description="Disordered" evidence="1">
    <location>
        <begin position="242"/>
        <end position="273"/>
    </location>
</feature>
<feature type="region of interest" description="Disordered" evidence="1">
    <location>
        <begin position="1"/>
        <end position="163"/>
    </location>
</feature>
<feature type="region of interest" description="Disordered" evidence="1">
    <location>
        <begin position="298"/>
        <end position="366"/>
    </location>
</feature>
<evidence type="ECO:0000256" key="1">
    <source>
        <dbReference type="SAM" id="MobiDB-lite"/>
    </source>
</evidence>
<organism evidence="2 3">
    <name type="scientific">Schizopora paradoxa</name>
    <dbReference type="NCBI Taxonomy" id="27342"/>
    <lineage>
        <taxon>Eukaryota</taxon>
        <taxon>Fungi</taxon>
        <taxon>Dikarya</taxon>
        <taxon>Basidiomycota</taxon>
        <taxon>Agaricomycotina</taxon>
        <taxon>Agaricomycetes</taxon>
        <taxon>Hymenochaetales</taxon>
        <taxon>Schizoporaceae</taxon>
        <taxon>Schizopora</taxon>
    </lineage>
</organism>
<accession>A0A0H2RC63</accession>
<evidence type="ECO:0000313" key="3">
    <source>
        <dbReference type="Proteomes" id="UP000053477"/>
    </source>
</evidence>
<feature type="region of interest" description="Disordered" evidence="1">
    <location>
        <begin position="1136"/>
        <end position="1155"/>
    </location>
</feature>
<evidence type="ECO:0000313" key="2">
    <source>
        <dbReference type="EMBL" id="KLO09425.1"/>
    </source>
</evidence>
<feature type="compositionally biased region" description="Polar residues" evidence="1">
    <location>
        <begin position="132"/>
        <end position="146"/>
    </location>
</feature>
<dbReference type="EMBL" id="KQ086056">
    <property type="protein sequence ID" value="KLO09425.1"/>
    <property type="molecule type" value="Genomic_DNA"/>
</dbReference>
<feature type="region of interest" description="Disordered" evidence="1">
    <location>
        <begin position="1042"/>
        <end position="1061"/>
    </location>
</feature>
<feature type="region of interest" description="Disordered" evidence="1">
    <location>
        <begin position="1362"/>
        <end position="1381"/>
    </location>
</feature>
<feature type="compositionally biased region" description="Low complexity" evidence="1">
    <location>
        <begin position="68"/>
        <end position="79"/>
    </location>
</feature>
<feature type="compositionally biased region" description="Low complexity" evidence="1">
    <location>
        <begin position="1194"/>
        <end position="1204"/>
    </location>
</feature>
<feature type="compositionally biased region" description="Basic and acidic residues" evidence="1">
    <location>
        <begin position="121"/>
        <end position="130"/>
    </location>
</feature>
<feature type="compositionally biased region" description="Low complexity" evidence="1">
    <location>
        <begin position="1212"/>
        <end position="1226"/>
    </location>
</feature>
<reference evidence="2 3" key="1">
    <citation type="submission" date="2015-04" db="EMBL/GenBank/DDBJ databases">
        <title>Complete genome sequence of Schizopora paradoxa KUC8140, a cosmopolitan wood degrader in East Asia.</title>
        <authorList>
            <consortium name="DOE Joint Genome Institute"/>
            <person name="Min B."/>
            <person name="Park H."/>
            <person name="Jang Y."/>
            <person name="Kim J.-J."/>
            <person name="Kim K.H."/>
            <person name="Pangilinan J."/>
            <person name="Lipzen A."/>
            <person name="Riley R."/>
            <person name="Grigoriev I.V."/>
            <person name="Spatafora J.W."/>
            <person name="Choi I.-G."/>
        </authorList>
    </citation>
    <scope>NUCLEOTIDE SEQUENCE [LARGE SCALE GENOMIC DNA]</scope>
    <source>
        <strain evidence="2 3">KUC8140</strain>
    </source>
</reference>
<feature type="compositionally biased region" description="Basic residues" evidence="1">
    <location>
        <begin position="312"/>
        <end position="325"/>
    </location>
</feature>
<proteinExistence type="predicted"/>
<name>A0A0H2RC63_9AGAM</name>
<dbReference type="InParanoid" id="A0A0H2RC63"/>
<feature type="compositionally biased region" description="Low complexity" evidence="1">
    <location>
        <begin position="26"/>
        <end position="45"/>
    </location>
</feature>
<feature type="compositionally biased region" description="Low complexity" evidence="1">
    <location>
        <begin position="1042"/>
        <end position="1056"/>
    </location>
</feature>
<gene>
    <name evidence="2" type="ORF">SCHPADRAFT_566227</name>
</gene>